<dbReference type="STRING" id="1513793.SAMN06296036_10887"/>
<dbReference type="InterPro" id="IPR021796">
    <property type="entry name" value="Tll0287-like_dom"/>
</dbReference>
<gene>
    <name evidence="3" type="ORF">SAMN06296036_10887</name>
</gene>
<dbReference type="RefSeq" id="WP_159455328.1">
    <property type="nucleotide sequence ID" value="NZ_FWZT01000008.1"/>
</dbReference>
<dbReference type="InterPro" id="IPR029021">
    <property type="entry name" value="Prot-tyrosine_phosphatase-like"/>
</dbReference>
<sequence>MKWKKAVIAILLGGSSLAWAQWDESQVQALKMPQSGVVNDHLIVGGQPDEDDFKSFKSWGVVRVINLRVPGEKNFVAEEEAWAKSAGMEYLSLPVAGKDISLEQSLALKKLLGGQKKTLLHCSSSNRVGALLAINRFLFEPMSTKEALAYGEKHGLKSLEEMTKGVLNDPETQALKKKITAGKKRIKQYGMSLKGKLMDGMKKGPAQAVQSCQLAVKEMRETGSERVGRSSLKVRNPENSPEPALQAVLKEWQDRKVGADDFQLVEDGKSMILAKPIYMQGLCVTCHGAKVSPDIEAQLKKLYPQDLARGYKVGDFRGVFHTEI</sequence>
<protein>
    <submittedName>
        <fullName evidence="3">TIGR01244 family protein</fullName>
    </submittedName>
</protein>
<feature type="signal peptide" evidence="1">
    <location>
        <begin position="1"/>
        <end position="20"/>
    </location>
</feature>
<keyword evidence="1" id="KW-0732">Signal</keyword>
<dbReference type="Gene3D" id="3.90.190.10">
    <property type="entry name" value="Protein tyrosine phosphatase superfamily"/>
    <property type="match status" value="1"/>
</dbReference>
<evidence type="ECO:0000313" key="4">
    <source>
        <dbReference type="Proteomes" id="UP000192907"/>
    </source>
</evidence>
<accession>A0A1Y6BT53</accession>
<evidence type="ECO:0000256" key="1">
    <source>
        <dbReference type="SAM" id="SignalP"/>
    </source>
</evidence>
<proteinExistence type="predicted"/>
<dbReference type="AlphaFoldDB" id="A0A1Y6BT53"/>
<evidence type="ECO:0000259" key="2">
    <source>
        <dbReference type="Pfam" id="PF11845"/>
    </source>
</evidence>
<dbReference type="Proteomes" id="UP000192907">
    <property type="component" value="Unassembled WGS sequence"/>
</dbReference>
<dbReference type="SUPFAM" id="SSF52799">
    <property type="entry name" value="(Phosphotyrosine protein) phosphatases II"/>
    <property type="match status" value="1"/>
</dbReference>
<feature type="domain" description="Tll0287-like" evidence="2">
    <location>
        <begin position="211"/>
        <end position="321"/>
    </location>
</feature>
<keyword evidence="4" id="KW-1185">Reference proteome</keyword>
<dbReference type="Pfam" id="PF11845">
    <property type="entry name" value="Tll0287-like"/>
    <property type="match status" value="1"/>
</dbReference>
<reference evidence="4" key="1">
    <citation type="submission" date="2017-04" db="EMBL/GenBank/DDBJ databases">
        <authorList>
            <person name="Varghese N."/>
            <person name="Submissions S."/>
        </authorList>
    </citation>
    <scope>NUCLEOTIDE SEQUENCE [LARGE SCALE GENOMIC DNA]</scope>
    <source>
        <strain evidence="4">RKEM611</strain>
    </source>
</reference>
<dbReference type="EMBL" id="FWZT01000008">
    <property type="protein sequence ID" value="SMF25646.1"/>
    <property type="molecule type" value="Genomic_DNA"/>
</dbReference>
<dbReference type="CDD" id="cd14503">
    <property type="entry name" value="PTP-bact"/>
    <property type="match status" value="1"/>
</dbReference>
<feature type="chain" id="PRO_5011006205" evidence="1">
    <location>
        <begin position="21"/>
        <end position="324"/>
    </location>
</feature>
<evidence type="ECO:0000313" key="3">
    <source>
        <dbReference type="EMBL" id="SMF25646.1"/>
    </source>
</evidence>
<name>A0A1Y6BT53_9BACT</name>
<organism evidence="3 4">
    <name type="scientific">Pseudobacteriovorax antillogorgiicola</name>
    <dbReference type="NCBI Taxonomy" id="1513793"/>
    <lineage>
        <taxon>Bacteria</taxon>
        <taxon>Pseudomonadati</taxon>
        <taxon>Bdellovibrionota</taxon>
        <taxon>Oligoflexia</taxon>
        <taxon>Oligoflexales</taxon>
        <taxon>Pseudobacteriovoracaceae</taxon>
        <taxon>Pseudobacteriovorax</taxon>
    </lineage>
</organism>